<dbReference type="RefSeq" id="WP_005741719.1">
    <property type="nucleotide sequence ID" value="NZ_CP031226.1"/>
</dbReference>
<geneLocation type="plasmid" evidence="4">
    <name>pmppla107</name>
</geneLocation>
<feature type="region of interest" description="Disordered" evidence="1">
    <location>
        <begin position="1"/>
        <end position="23"/>
    </location>
</feature>
<evidence type="ECO:0000313" key="4">
    <source>
        <dbReference type="Proteomes" id="UP000006426"/>
    </source>
</evidence>
<organism evidence="3 4">
    <name type="scientific">Pseudomonas amygdali pv. lachrymans str. M301315</name>
    <dbReference type="NCBI Taxonomy" id="629260"/>
    <lineage>
        <taxon>Bacteria</taxon>
        <taxon>Pseudomonadati</taxon>
        <taxon>Pseudomonadota</taxon>
        <taxon>Gammaproteobacteria</taxon>
        <taxon>Pseudomonadales</taxon>
        <taxon>Pseudomonadaceae</taxon>
        <taxon>Pseudomonas</taxon>
        <taxon>Pseudomonas amygdali</taxon>
    </lineage>
</organism>
<evidence type="ECO:0000256" key="2">
    <source>
        <dbReference type="SAM" id="Phobius"/>
    </source>
</evidence>
<feature type="transmembrane region" description="Helical" evidence="2">
    <location>
        <begin position="42"/>
        <end position="59"/>
    </location>
</feature>
<name>A0AAD0PWB9_PSEAV</name>
<proteinExistence type="predicted"/>
<accession>A0AAD0PWB9</accession>
<dbReference type="GeneID" id="39474667"/>
<keyword evidence="2" id="KW-0472">Membrane</keyword>
<keyword evidence="3" id="KW-0614">Plasmid</keyword>
<reference evidence="3 4" key="1">
    <citation type="journal article" date="2011" name="PLoS Pathog.">
        <title>Dynamic evolution of pathogenicity revealed by sequencing and comparative genomics of 19 Pseudomonas syringae isolates.</title>
        <authorList>
            <person name="Baltrus D.A."/>
            <person name="Nishimura M.T."/>
            <person name="Romanchuk A."/>
            <person name="Chang J.H."/>
            <person name="Mukhtar M.S."/>
            <person name="Cherkis K."/>
            <person name="Roach J."/>
            <person name="Grant S.R."/>
            <person name="Jones C.D."/>
            <person name="Dangl J.L."/>
        </authorList>
    </citation>
    <scope>NUCLEOTIDE SEQUENCE [LARGE SCALE GENOMIC DNA]</scope>
    <source>
        <strain evidence="3 4">M301315</strain>
    </source>
</reference>
<feature type="transmembrane region" description="Helical" evidence="2">
    <location>
        <begin position="65"/>
        <end position="82"/>
    </location>
</feature>
<keyword evidence="2" id="KW-0812">Transmembrane</keyword>
<protein>
    <submittedName>
        <fullName evidence="3">Uncharacterized protein</fullName>
    </submittedName>
</protein>
<keyword evidence="2" id="KW-1133">Transmembrane helix</keyword>
<dbReference type="EMBL" id="CP031226">
    <property type="protein sequence ID" value="AXH59959.1"/>
    <property type="molecule type" value="Genomic_DNA"/>
</dbReference>
<dbReference type="Proteomes" id="UP000006426">
    <property type="component" value="Plasmid pmppla107"/>
</dbReference>
<evidence type="ECO:0000256" key="1">
    <source>
        <dbReference type="SAM" id="MobiDB-lite"/>
    </source>
</evidence>
<sequence>MTLASQENDSILLSPGETYGERSEDAKSAEKLVRLSLRNQKIALVESFVTWLALLWLAVMTQETLAALSSAAWLAFVGWYYLPGAGKDLMRSREHLRIRAAYLTVEDAERFLKEEKGYPMIEEIICYRKQLTPCFD</sequence>
<dbReference type="AlphaFoldDB" id="A0AAD0PWB9"/>
<evidence type="ECO:0000313" key="3">
    <source>
        <dbReference type="EMBL" id="AXH59959.1"/>
    </source>
</evidence>
<gene>
    <name evidence="3" type="ORF">PLA107_032555</name>
</gene>
<feature type="compositionally biased region" description="Polar residues" evidence="1">
    <location>
        <begin position="1"/>
        <end position="11"/>
    </location>
</feature>